<proteinExistence type="predicted"/>
<evidence type="ECO:0000313" key="3">
    <source>
        <dbReference type="Proteomes" id="UP000466442"/>
    </source>
</evidence>
<comment type="caution">
    <text evidence="2">The sequence shown here is derived from an EMBL/GenBank/DDBJ whole genome shotgun (WGS) entry which is preliminary data.</text>
</comment>
<feature type="compositionally biased region" description="Basic and acidic residues" evidence="1">
    <location>
        <begin position="8"/>
        <end position="31"/>
    </location>
</feature>
<dbReference type="Proteomes" id="UP000466442">
    <property type="component" value="Unassembled WGS sequence"/>
</dbReference>
<keyword evidence="3" id="KW-1185">Reference proteome</keyword>
<organism evidence="2 3">
    <name type="scientific">Apolygus lucorum</name>
    <name type="common">Small green plant bug</name>
    <name type="synonym">Lygocoris lucorum</name>
    <dbReference type="NCBI Taxonomy" id="248454"/>
    <lineage>
        <taxon>Eukaryota</taxon>
        <taxon>Metazoa</taxon>
        <taxon>Ecdysozoa</taxon>
        <taxon>Arthropoda</taxon>
        <taxon>Hexapoda</taxon>
        <taxon>Insecta</taxon>
        <taxon>Pterygota</taxon>
        <taxon>Neoptera</taxon>
        <taxon>Paraneoptera</taxon>
        <taxon>Hemiptera</taxon>
        <taxon>Heteroptera</taxon>
        <taxon>Panheteroptera</taxon>
        <taxon>Cimicomorpha</taxon>
        <taxon>Miridae</taxon>
        <taxon>Mirini</taxon>
        <taxon>Apolygus</taxon>
    </lineage>
</organism>
<reference evidence="2" key="1">
    <citation type="journal article" date="2021" name="Mol. Ecol. Resour.">
        <title>Apolygus lucorum genome provides insights into omnivorousness and mesophyll feeding.</title>
        <authorList>
            <person name="Liu Y."/>
            <person name="Liu H."/>
            <person name="Wang H."/>
            <person name="Huang T."/>
            <person name="Liu B."/>
            <person name="Yang B."/>
            <person name="Yin L."/>
            <person name="Li B."/>
            <person name="Zhang Y."/>
            <person name="Zhang S."/>
            <person name="Jiang F."/>
            <person name="Zhang X."/>
            <person name="Ren Y."/>
            <person name="Wang B."/>
            <person name="Wang S."/>
            <person name="Lu Y."/>
            <person name="Wu K."/>
            <person name="Fan W."/>
            <person name="Wang G."/>
        </authorList>
    </citation>
    <scope>NUCLEOTIDE SEQUENCE</scope>
    <source>
        <strain evidence="2">12Hb</strain>
    </source>
</reference>
<accession>A0A8S9WWW0</accession>
<gene>
    <name evidence="2" type="ORF">GE061_005620</name>
</gene>
<dbReference type="EMBL" id="WIXP02000013">
    <property type="protein sequence ID" value="KAF6201173.1"/>
    <property type="molecule type" value="Genomic_DNA"/>
</dbReference>
<protein>
    <submittedName>
        <fullName evidence="2">Uncharacterized protein</fullName>
    </submittedName>
</protein>
<name>A0A8S9WWW0_APOLU</name>
<dbReference type="AlphaFoldDB" id="A0A8S9WWW0"/>
<evidence type="ECO:0000313" key="2">
    <source>
        <dbReference type="EMBL" id="KAF6201173.1"/>
    </source>
</evidence>
<evidence type="ECO:0000256" key="1">
    <source>
        <dbReference type="SAM" id="MobiDB-lite"/>
    </source>
</evidence>
<feature type="region of interest" description="Disordered" evidence="1">
    <location>
        <begin position="182"/>
        <end position="201"/>
    </location>
</feature>
<sequence>MATSRILVESEKALNKSDQESVGYSEERKTDVGLGDIPMAIEDNSSTTDNSTTISGDYGNITGDFQNQTADFKSQFEAAGNQTEYYKNRTEDFRNHTEVRNARLSNPNFSDVGTFSVEPLDLIPIVVNVSVVVQDMTNVENQNVMGKIVAKGGAHATQLIENSSSLSVMTDNSSKEQNQVSSAAAKIRKKDANKTKAVQSPNATREPIMVINLEPAIPPEKTKNSSRLTSEETMQKHIHLERTEQTFDVMTGAEVVITFAPDTTKKVAAARKVSSSSARMFLIDMKTFLVLFFVYSKLMSFRLN</sequence>
<feature type="region of interest" description="Disordered" evidence="1">
    <location>
        <begin position="1"/>
        <end position="33"/>
    </location>
</feature>